<reference evidence="10" key="1">
    <citation type="submission" date="2025-05" db="UniProtKB">
        <authorList>
            <consortium name="RefSeq"/>
        </authorList>
    </citation>
    <scope>NUCLEOTIDE SEQUENCE [LARGE SCALE GENOMIC DNA]</scope>
</reference>
<dbReference type="PANTHER" id="PTHR22792">
    <property type="entry name" value="LUPUS LA PROTEIN-RELATED"/>
    <property type="match status" value="1"/>
</dbReference>
<evidence type="ECO:0000259" key="7">
    <source>
        <dbReference type="PROSITE" id="PS50102"/>
    </source>
</evidence>
<dbReference type="Proteomes" id="UP001652642">
    <property type="component" value="Chromosome 1"/>
</dbReference>
<dbReference type="GeneID" id="110076879"/>
<dbReference type="Pfam" id="PF00076">
    <property type="entry name" value="RRM_1"/>
    <property type="match status" value="1"/>
</dbReference>
<dbReference type="InterPro" id="IPR012677">
    <property type="entry name" value="Nucleotide-bd_a/b_plait_sf"/>
</dbReference>
<dbReference type="CDD" id="cd08028">
    <property type="entry name" value="LARP_3"/>
    <property type="match status" value="1"/>
</dbReference>
<dbReference type="SMART" id="SM00715">
    <property type="entry name" value="LA"/>
    <property type="match status" value="1"/>
</dbReference>
<feature type="region of interest" description="Disordered" evidence="6">
    <location>
        <begin position="320"/>
        <end position="409"/>
    </location>
</feature>
<keyword evidence="5" id="KW-0175">Coiled coil</keyword>
<dbReference type="CDD" id="cd12541">
    <property type="entry name" value="RRM2_La"/>
    <property type="match status" value="1"/>
</dbReference>
<gene>
    <name evidence="11" type="primary">SSB</name>
</gene>
<dbReference type="CDD" id="cd12291">
    <property type="entry name" value="RRM1_La"/>
    <property type="match status" value="1"/>
</dbReference>
<dbReference type="RefSeq" id="XP_072837744.1">
    <property type="nucleotide sequence ID" value="XM_072981643.1"/>
</dbReference>
<dbReference type="InterPro" id="IPR006630">
    <property type="entry name" value="La_HTH"/>
</dbReference>
<dbReference type="InterPro" id="IPR036388">
    <property type="entry name" value="WH-like_DNA-bd_sf"/>
</dbReference>
<comment type="subcellular location">
    <subcellularLocation>
        <location evidence="1">Nucleus</location>
    </subcellularLocation>
</comment>
<keyword evidence="2 4" id="KW-0694">RNA-binding</keyword>
<proteinExistence type="predicted"/>
<dbReference type="SUPFAM" id="SSF54928">
    <property type="entry name" value="RNA-binding domain, RBD"/>
    <property type="match status" value="2"/>
</dbReference>
<dbReference type="Gene3D" id="1.10.10.10">
    <property type="entry name" value="Winged helix-like DNA-binding domain superfamily/Winged helix DNA-binding domain"/>
    <property type="match status" value="1"/>
</dbReference>
<accession>A0ABM5EX85</accession>
<dbReference type="PANTHER" id="PTHR22792:SF166">
    <property type="entry name" value="LUPUS LA PROTEIN HOMOLOG"/>
    <property type="match status" value="1"/>
</dbReference>
<dbReference type="Pfam" id="PF08777">
    <property type="entry name" value="RRM_3"/>
    <property type="match status" value="1"/>
</dbReference>
<evidence type="ECO:0000256" key="5">
    <source>
        <dbReference type="SAM" id="Coils"/>
    </source>
</evidence>
<dbReference type="Pfam" id="PF05383">
    <property type="entry name" value="La"/>
    <property type="match status" value="1"/>
</dbReference>
<reference evidence="11" key="2">
    <citation type="submission" date="2025-08" db="UniProtKB">
        <authorList>
            <consortium name="RefSeq"/>
        </authorList>
    </citation>
    <scope>IDENTIFICATION</scope>
</reference>
<feature type="domain" description="XRRM" evidence="9">
    <location>
        <begin position="227"/>
        <end position="347"/>
    </location>
</feature>
<dbReference type="InterPro" id="IPR035979">
    <property type="entry name" value="RBD_domain_sf"/>
</dbReference>
<dbReference type="Gene3D" id="3.30.70.330">
    <property type="match status" value="2"/>
</dbReference>
<dbReference type="InterPro" id="IPR036390">
    <property type="entry name" value="WH_DNA-bd_sf"/>
</dbReference>
<dbReference type="InterPro" id="IPR045180">
    <property type="entry name" value="La_dom_prot"/>
</dbReference>
<dbReference type="SMART" id="SM00360">
    <property type="entry name" value="RRM"/>
    <property type="match status" value="1"/>
</dbReference>
<dbReference type="InterPro" id="IPR002344">
    <property type="entry name" value="Lupus_La"/>
</dbReference>
<feature type="domain" description="RRM" evidence="7">
    <location>
        <begin position="111"/>
        <end position="187"/>
    </location>
</feature>
<keyword evidence="10" id="KW-1185">Reference proteome</keyword>
<dbReference type="InterPro" id="IPR014886">
    <property type="entry name" value="La_xRRM"/>
</dbReference>
<dbReference type="PROSITE" id="PS50102">
    <property type="entry name" value="RRM"/>
    <property type="match status" value="1"/>
</dbReference>
<dbReference type="InterPro" id="IPR000504">
    <property type="entry name" value="RRM_dom"/>
</dbReference>
<sequence>MAENGDSENMSDLEKKICQQIEYYFGDHNLPQDKFLQEKIKLDDGWVTLETIIKFNRLNRLTTDFDVIVGALKKSKSELMEVSEDKTKIRRSPSKPLPEITEQYKNAVKSRSVYIKGFPLDATLDDIKEWMDSKGKVESIQMRRTLQKTFKGSVFAVFDSVETAKAFVETPNQKYSDTELLVLFRDDYFAKKNEEKKRNRLEAKARAKQEKEEKQKLAEDAEMKSLEEKQGWLLKFSGDLEDQTCREDLHAIFSNHGEIKWIDFVRGAKEGIILFKSSAKEVLEKAKEANDGNLQLRDKDVTWEVLEGDEAKEALKKIMEGQQKSFNKKKGKGGRKGKGKGGKGPQAAQDRKVKFQGKKTKFESEDEEEGEDNGTKGPASPKKRPLEDAKQEEPAPKQLKTENGDGDKE</sequence>
<evidence type="ECO:0000313" key="10">
    <source>
        <dbReference type="Proteomes" id="UP001652642"/>
    </source>
</evidence>
<dbReference type="PROSITE" id="PS51939">
    <property type="entry name" value="XRRM"/>
    <property type="match status" value="1"/>
</dbReference>
<feature type="coiled-coil region" evidence="5">
    <location>
        <begin position="191"/>
        <end position="229"/>
    </location>
</feature>
<feature type="compositionally biased region" description="Basic residues" evidence="6">
    <location>
        <begin position="326"/>
        <end position="341"/>
    </location>
</feature>
<evidence type="ECO:0000256" key="6">
    <source>
        <dbReference type="SAM" id="MobiDB-lite"/>
    </source>
</evidence>
<name>A0ABM5EX85_9SAUR</name>
<dbReference type="PRINTS" id="PR00302">
    <property type="entry name" value="LUPUSLA"/>
</dbReference>
<organism evidence="10 11">
    <name type="scientific">Pogona vitticeps</name>
    <name type="common">central bearded dragon</name>
    <dbReference type="NCBI Taxonomy" id="103695"/>
    <lineage>
        <taxon>Eukaryota</taxon>
        <taxon>Metazoa</taxon>
        <taxon>Chordata</taxon>
        <taxon>Craniata</taxon>
        <taxon>Vertebrata</taxon>
        <taxon>Euteleostomi</taxon>
        <taxon>Lepidosauria</taxon>
        <taxon>Squamata</taxon>
        <taxon>Bifurcata</taxon>
        <taxon>Unidentata</taxon>
        <taxon>Episquamata</taxon>
        <taxon>Toxicofera</taxon>
        <taxon>Iguania</taxon>
        <taxon>Acrodonta</taxon>
        <taxon>Agamidae</taxon>
        <taxon>Amphibolurinae</taxon>
        <taxon>Pogona</taxon>
    </lineage>
</organism>
<feature type="compositionally biased region" description="Basic and acidic residues" evidence="6">
    <location>
        <begin position="384"/>
        <end position="409"/>
    </location>
</feature>
<protein>
    <submittedName>
        <fullName evidence="11">Lupus La protein</fullName>
    </submittedName>
</protein>
<evidence type="ECO:0000259" key="8">
    <source>
        <dbReference type="PROSITE" id="PS50961"/>
    </source>
</evidence>
<evidence type="ECO:0000256" key="1">
    <source>
        <dbReference type="ARBA" id="ARBA00004123"/>
    </source>
</evidence>
<evidence type="ECO:0000259" key="9">
    <source>
        <dbReference type="PROSITE" id="PS51939"/>
    </source>
</evidence>
<dbReference type="SUPFAM" id="SSF46785">
    <property type="entry name" value="Winged helix' DNA-binding domain"/>
    <property type="match status" value="1"/>
</dbReference>
<evidence type="ECO:0000256" key="2">
    <source>
        <dbReference type="ARBA" id="ARBA00022884"/>
    </source>
</evidence>
<feature type="domain" description="HTH La-type RNA-binding" evidence="8">
    <location>
        <begin position="7"/>
        <end position="99"/>
    </location>
</feature>
<keyword evidence="3" id="KW-0539">Nucleus</keyword>
<evidence type="ECO:0000313" key="11">
    <source>
        <dbReference type="RefSeq" id="XP_072837744.1"/>
    </source>
</evidence>
<dbReference type="PROSITE" id="PS50961">
    <property type="entry name" value="HTH_LA"/>
    <property type="match status" value="1"/>
</dbReference>
<evidence type="ECO:0000256" key="4">
    <source>
        <dbReference type="PROSITE-ProRule" id="PRU00332"/>
    </source>
</evidence>
<evidence type="ECO:0000256" key="3">
    <source>
        <dbReference type="ARBA" id="ARBA00023242"/>
    </source>
</evidence>